<name>A0A4R0RCN7_9APHY</name>
<accession>A0A4R0RCN7</accession>
<proteinExistence type="predicted"/>
<reference evidence="2 3" key="1">
    <citation type="submission" date="2018-11" db="EMBL/GenBank/DDBJ databases">
        <title>Genome assembly of Steccherinum ochraceum LE-BIN_3174, the white-rot fungus of the Steccherinaceae family (The Residual Polyporoid clade, Polyporales, Basidiomycota).</title>
        <authorList>
            <person name="Fedorova T.V."/>
            <person name="Glazunova O.A."/>
            <person name="Landesman E.O."/>
            <person name="Moiseenko K.V."/>
            <person name="Psurtseva N.V."/>
            <person name="Savinova O.S."/>
            <person name="Shakhova N.V."/>
            <person name="Tyazhelova T.V."/>
            <person name="Vasina D.V."/>
        </authorList>
    </citation>
    <scope>NUCLEOTIDE SEQUENCE [LARGE SCALE GENOMIC DNA]</scope>
    <source>
        <strain evidence="2 3">LE-BIN_3174</strain>
    </source>
</reference>
<dbReference type="SUPFAM" id="SSF81383">
    <property type="entry name" value="F-box domain"/>
    <property type="match status" value="1"/>
</dbReference>
<dbReference type="AlphaFoldDB" id="A0A4R0RCN7"/>
<sequence>MVGCNKLFARHSKHPYFIAMFFSVNELRRTIIDPDSPDPMAEPWNFTHDLFFQTLSPVIYDDKSAEIATVDQWANFVALREGRPRRMRKSVKGISVLPAEVLQEIFDFVADDFVGNLLLGHVCHLWRTAAVKRSRLWSHIMADRNRAMPNAQSIRILLSRSVPSIFRVHLDKVQDKSSPSRPAREDVIFAPPIVQRILGEIHDIQDFRISASFEGLHDLQISSQDSGFRLDHEPFPTDLLDLSGLRTLEVSDCGPLFALSVASRARSSLRELKIRVPNQLSANPTAADALLHTLKLIPNLVTLDLGGNILPQTLSSQTLSDRTRLDCRSLKTLRLSGQLSHINWLLERMRLSPTIQMDLAMFGEVDDPEQFSRLGDHLSRIFYRPYFSHDEEDHAVAPLSNAGCFYSQTSSPEIPSTFHVLLSDSINAVEAQVGLTDHAPNVHVSAEAAFDEARNRVSTQPGDRRILHIHMPESLARHPNAGDIWSDLPFPSHLRTLFLGHVPKERPIEFDVRLGDSSRLLTAFLKFVVPLTSVDRLILRGSQWDSCWIKQLLLPDHSAYPGVDWLSQVPFPDLRQLSLVDCLQSHPKRSLTLHIDLDDAETAIHPDLAEILQSRRARASAVEAIPPPTRKNSDDSQHAEFVHSRMMDDGLSSHLESVPQSPQSPLSPLLEVIPLGSRLH</sequence>
<evidence type="ECO:0000313" key="2">
    <source>
        <dbReference type="EMBL" id="TCD65791.1"/>
    </source>
</evidence>
<dbReference type="InterPro" id="IPR032675">
    <property type="entry name" value="LRR_dom_sf"/>
</dbReference>
<dbReference type="InterPro" id="IPR036047">
    <property type="entry name" value="F-box-like_dom_sf"/>
</dbReference>
<dbReference type="Proteomes" id="UP000292702">
    <property type="component" value="Unassembled WGS sequence"/>
</dbReference>
<dbReference type="SUPFAM" id="SSF52047">
    <property type="entry name" value="RNI-like"/>
    <property type="match status" value="1"/>
</dbReference>
<dbReference type="Gene3D" id="1.20.1280.50">
    <property type="match status" value="1"/>
</dbReference>
<evidence type="ECO:0000256" key="1">
    <source>
        <dbReference type="SAM" id="MobiDB-lite"/>
    </source>
</evidence>
<gene>
    <name evidence="2" type="ORF">EIP91_002184</name>
</gene>
<protein>
    <submittedName>
        <fullName evidence="2">Uncharacterized protein</fullName>
    </submittedName>
</protein>
<dbReference type="EMBL" id="RWJN01000163">
    <property type="protein sequence ID" value="TCD65791.1"/>
    <property type="molecule type" value="Genomic_DNA"/>
</dbReference>
<keyword evidence="3" id="KW-1185">Reference proteome</keyword>
<comment type="caution">
    <text evidence="2">The sequence shown here is derived from an EMBL/GenBank/DDBJ whole genome shotgun (WGS) entry which is preliminary data.</text>
</comment>
<dbReference type="Gene3D" id="3.80.10.10">
    <property type="entry name" value="Ribonuclease Inhibitor"/>
    <property type="match status" value="1"/>
</dbReference>
<evidence type="ECO:0000313" key="3">
    <source>
        <dbReference type="Proteomes" id="UP000292702"/>
    </source>
</evidence>
<feature type="region of interest" description="Disordered" evidence="1">
    <location>
        <begin position="650"/>
        <end position="669"/>
    </location>
</feature>
<organism evidence="2 3">
    <name type="scientific">Steccherinum ochraceum</name>
    <dbReference type="NCBI Taxonomy" id="92696"/>
    <lineage>
        <taxon>Eukaryota</taxon>
        <taxon>Fungi</taxon>
        <taxon>Dikarya</taxon>
        <taxon>Basidiomycota</taxon>
        <taxon>Agaricomycotina</taxon>
        <taxon>Agaricomycetes</taxon>
        <taxon>Polyporales</taxon>
        <taxon>Steccherinaceae</taxon>
        <taxon>Steccherinum</taxon>
    </lineage>
</organism>
<dbReference type="OrthoDB" id="3172239at2759"/>
<feature type="compositionally biased region" description="Low complexity" evidence="1">
    <location>
        <begin position="655"/>
        <end position="669"/>
    </location>
</feature>